<evidence type="ECO:0000256" key="1">
    <source>
        <dbReference type="SAM" id="MobiDB-lite"/>
    </source>
</evidence>
<evidence type="ECO:0000313" key="4">
    <source>
        <dbReference type="Proteomes" id="UP000001695"/>
    </source>
</evidence>
<reference evidence="3 4" key="2">
    <citation type="journal article" date="2010" name="J. Bacteriol.">
        <title>Complete genome sequence of Beijerinckia indica subsp. indica.</title>
        <authorList>
            <person name="Tamas I."/>
            <person name="Dedysh S.N."/>
            <person name="Liesack W."/>
            <person name="Stott M.B."/>
            <person name="Alam M."/>
            <person name="Murrell J.C."/>
            <person name="Dunfield P.F."/>
        </authorList>
    </citation>
    <scope>NUCLEOTIDE SEQUENCE [LARGE SCALE GENOMIC DNA]</scope>
    <source>
        <strain evidence="4">ATCC 9039 / DSM 1715 / NCIMB 8712</strain>
    </source>
</reference>
<accession>B2IJR4</accession>
<dbReference type="RefSeq" id="WP_012384293.1">
    <property type="nucleotide sequence ID" value="NC_010581.1"/>
</dbReference>
<dbReference type="KEGG" id="bid:Bind_1295"/>
<organism evidence="3 4">
    <name type="scientific">Beijerinckia indica subsp. indica (strain ATCC 9039 / DSM 1715 / NCIMB 8712)</name>
    <dbReference type="NCBI Taxonomy" id="395963"/>
    <lineage>
        <taxon>Bacteria</taxon>
        <taxon>Pseudomonadati</taxon>
        <taxon>Pseudomonadota</taxon>
        <taxon>Alphaproteobacteria</taxon>
        <taxon>Hyphomicrobiales</taxon>
        <taxon>Beijerinckiaceae</taxon>
        <taxon>Beijerinckia</taxon>
    </lineage>
</organism>
<feature type="region of interest" description="Disordered" evidence="1">
    <location>
        <begin position="56"/>
        <end position="78"/>
    </location>
</feature>
<gene>
    <name evidence="3" type="ordered locus">Bind_1295</name>
</gene>
<keyword evidence="2" id="KW-0732">Signal</keyword>
<name>B2IJR4_BEII9</name>
<feature type="signal peptide" evidence="2">
    <location>
        <begin position="1"/>
        <end position="22"/>
    </location>
</feature>
<dbReference type="EMBL" id="CP001016">
    <property type="protein sequence ID" value="ACB94936.1"/>
    <property type="molecule type" value="Genomic_DNA"/>
</dbReference>
<sequence>MKRLASALLASSLVMTAGVAFAKDKLPAHADEYYSYVDTQNRQTAAGNAYHEKADGGAFGRLGQGANPYYPEGPGNPR</sequence>
<feature type="chain" id="PRO_5002778982" evidence="2">
    <location>
        <begin position="23"/>
        <end position="78"/>
    </location>
</feature>
<protein>
    <submittedName>
        <fullName evidence="3">Uncharacterized protein</fullName>
    </submittedName>
</protein>
<evidence type="ECO:0000313" key="3">
    <source>
        <dbReference type="EMBL" id="ACB94936.1"/>
    </source>
</evidence>
<keyword evidence="4" id="KW-1185">Reference proteome</keyword>
<evidence type="ECO:0000256" key="2">
    <source>
        <dbReference type="SAM" id="SignalP"/>
    </source>
</evidence>
<reference evidence="4" key="1">
    <citation type="submission" date="2008-03" db="EMBL/GenBank/DDBJ databases">
        <title>Complete sequence of chromosome of Beijerinckia indica subsp. indica ATCC 9039.</title>
        <authorList>
            <consortium name="US DOE Joint Genome Institute"/>
            <person name="Copeland A."/>
            <person name="Lucas S."/>
            <person name="Lapidus A."/>
            <person name="Glavina del Rio T."/>
            <person name="Dalin E."/>
            <person name="Tice H."/>
            <person name="Bruce D."/>
            <person name="Goodwin L."/>
            <person name="Pitluck S."/>
            <person name="LaButti K."/>
            <person name="Schmutz J."/>
            <person name="Larimer F."/>
            <person name="Land M."/>
            <person name="Hauser L."/>
            <person name="Kyrpides N."/>
            <person name="Mikhailova N."/>
            <person name="Dunfield P.F."/>
            <person name="Dedysh S.N."/>
            <person name="Liesack W."/>
            <person name="Saw J.H."/>
            <person name="Alam M."/>
            <person name="Chen Y."/>
            <person name="Murrell J.C."/>
            <person name="Richardson P."/>
        </authorList>
    </citation>
    <scope>NUCLEOTIDE SEQUENCE [LARGE SCALE GENOMIC DNA]</scope>
    <source>
        <strain evidence="4">ATCC 9039 / DSM 1715 / NCIMB 8712</strain>
    </source>
</reference>
<proteinExistence type="predicted"/>
<dbReference type="HOGENOM" id="CLU_2614880_0_0_5"/>
<dbReference type="AlphaFoldDB" id="B2IJR4"/>
<dbReference type="Proteomes" id="UP000001695">
    <property type="component" value="Chromosome"/>
</dbReference>